<accession>A0A409XC36</accession>
<keyword evidence="2" id="KW-1185">Reference proteome</keyword>
<proteinExistence type="predicted"/>
<dbReference type="AlphaFoldDB" id="A0A409XC36"/>
<reference evidence="1 2" key="1">
    <citation type="journal article" date="2018" name="Evol. Lett.">
        <title>Horizontal gene cluster transfer increased hallucinogenic mushroom diversity.</title>
        <authorList>
            <person name="Reynolds H.T."/>
            <person name="Vijayakumar V."/>
            <person name="Gluck-Thaler E."/>
            <person name="Korotkin H.B."/>
            <person name="Matheny P.B."/>
            <person name="Slot J.C."/>
        </authorList>
    </citation>
    <scope>NUCLEOTIDE SEQUENCE [LARGE SCALE GENOMIC DNA]</scope>
    <source>
        <strain evidence="1 2">2629</strain>
    </source>
</reference>
<organism evidence="1 2">
    <name type="scientific">Panaeolus cyanescens</name>
    <dbReference type="NCBI Taxonomy" id="181874"/>
    <lineage>
        <taxon>Eukaryota</taxon>
        <taxon>Fungi</taxon>
        <taxon>Dikarya</taxon>
        <taxon>Basidiomycota</taxon>
        <taxon>Agaricomycotina</taxon>
        <taxon>Agaricomycetes</taxon>
        <taxon>Agaricomycetidae</taxon>
        <taxon>Agaricales</taxon>
        <taxon>Agaricineae</taxon>
        <taxon>Galeropsidaceae</taxon>
        <taxon>Panaeolus</taxon>
    </lineage>
</organism>
<evidence type="ECO:0000313" key="2">
    <source>
        <dbReference type="Proteomes" id="UP000284842"/>
    </source>
</evidence>
<dbReference type="InParanoid" id="A0A409XC36"/>
<protein>
    <submittedName>
        <fullName evidence="1">Uncharacterized protein</fullName>
    </submittedName>
</protein>
<dbReference type="EMBL" id="NHTK01004106">
    <property type="protein sequence ID" value="PPQ88227.1"/>
    <property type="molecule type" value="Genomic_DNA"/>
</dbReference>
<sequence>MSFAQLSDIRPVLLLEQFGK</sequence>
<gene>
    <name evidence="1" type="ORF">CVT24_002735</name>
</gene>
<comment type="caution">
    <text evidence="1">The sequence shown here is derived from an EMBL/GenBank/DDBJ whole genome shotgun (WGS) entry which is preliminary data.</text>
</comment>
<name>A0A409XC36_9AGAR</name>
<dbReference type="Proteomes" id="UP000284842">
    <property type="component" value="Unassembled WGS sequence"/>
</dbReference>
<evidence type="ECO:0000313" key="1">
    <source>
        <dbReference type="EMBL" id="PPQ88227.1"/>
    </source>
</evidence>